<accession>A0A8E7B0K7</accession>
<name>A0A8E7B0K7_9EURY</name>
<dbReference type="EMBL" id="CP075546">
    <property type="protein sequence ID" value="QVV90190.1"/>
    <property type="molecule type" value="Genomic_DNA"/>
</dbReference>
<dbReference type="KEGG" id="mrtj:KHC33_06815"/>
<dbReference type="InterPro" id="IPR005361">
    <property type="entry name" value="UPF0158"/>
</dbReference>
<evidence type="ECO:0000313" key="2">
    <source>
        <dbReference type="EMBL" id="QVV90190.1"/>
    </source>
</evidence>
<evidence type="ECO:0000313" key="3">
    <source>
        <dbReference type="Proteomes" id="UP000680656"/>
    </source>
</evidence>
<dbReference type="Pfam" id="PF03682">
    <property type="entry name" value="UPF0158"/>
    <property type="match status" value="1"/>
</dbReference>
<evidence type="ECO:0000256" key="1">
    <source>
        <dbReference type="SAM" id="MobiDB-lite"/>
    </source>
</evidence>
<sequence>MKPEDMSGFQSVKGHGMGIQTINDPEVHELAYQAIRGPKPFRRFKDFIQTYPDLQDLWHTWKDHRSRNRALEWLEEEGLGLSNED</sequence>
<reference evidence="2 3" key="1">
    <citation type="submission" date="2021-05" db="EMBL/GenBank/DDBJ databases">
        <title>A novel Methanospirillum isolate from a pyrite-forming mixed culture.</title>
        <authorList>
            <person name="Bunk B."/>
            <person name="Sproer C."/>
            <person name="Spring S."/>
            <person name="Pester M."/>
        </authorList>
    </citation>
    <scope>NUCLEOTIDE SEQUENCE [LARGE SCALE GENOMIC DNA]</scope>
    <source>
        <strain evidence="2 3">J.3.6.1-F.2.7.3</strain>
    </source>
</reference>
<protein>
    <submittedName>
        <fullName evidence="2">UPF0158 family protein</fullName>
    </submittedName>
</protein>
<gene>
    <name evidence="2" type="ORF">KHC33_06815</name>
</gene>
<dbReference type="GeneID" id="65568040"/>
<keyword evidence="3" id="KW-1185">Reference proteome</keyword>
<dbReference type="RefSeq" id="WP_214420964.1">
    <property type="nucleotide sequence ID" value="NZ_CP075546.1"/>
</dbReference>
<dbReference type="Proteomes" id="UP000680656">
    <property type="component" value="Chromosome"/>
</dbReference>
<feature type="region of interest" description="Disordered" evidence="1">
    <location>
        <begin position="1"/>
        <end position="20"/>
    </location>
</feature>
<organism evidence="2 3">
    <name type="scientific">Methanospirillum purgamenti</name>
    <dbReference type="NCBI Taxonomy" id="2834276"/>
    <lineage>
        <taxon>Archaea</taxon>
        <taxon>Methanobacteriati</taxon>
        <taxon>Methanobacteriota</taxon>
        <taxon>Stenosarchaea group</taxon>
        <taxon>Methanomicrobia</taxon>
        <taxon>Methanomicrobiales</taxon>
        <taxon>Methanospirillaceae</taxon>
        <taxon>Methanospirillum</taxon>
    </lineage>
</organism>
<proteinExistence type="predicted"/>
<dbReference type="AlphaFoldDB" id="A0A8E7B0K7"/>